<evidence type="ECO:0000313" key="2">
    <source>
        <dbReference type="Proteomes" id="UP000235598"/>
    </source>
</evidence>
<proteinExistence type="predicted"/>
<accession>A0A2N6VAN6</accession>
<dbReference type="EMBL" id="PNHK01000875">
    <property type="protein sequence ID" value="PMC96251.1"/>
    <property type="molecule type" value="Genomic_DNA"/>
</dbReference>
<dbReference type="AlphaFoldDB" id="A0A2N6VAN6"/>
<evidence type="ECO:0000313" key="1">
    <source>
        <dbReference type="EMBL" id="PMC96251.1"/>
    </source>
</evidence>
<dbReference type="RefSeq" id="WP_180965564.1">
    <property type="nucleotide sequence ID" value="NZ_PNHK01000875.1"/>
</dbReference>
<name>A0A2N6VAN6_9MICO</name>
<dbReference type="Proteomes" id="UP000235598">
    <property type="component" value="Unassembled WGS sequence"/>
</dbReference>
<organism evidence="1 2">
    <name type="scientific">Brevibacterium paucivorans</name>
    <dbReference type="NCBI Taxonomy" id="170994"/>
    <lineage>
        <taxon>Bacteria</taxon>
        <taxon>Bacillati</taxon>
        <taxon>Actinomycetota</taxon>
        <taxon>Actinomycetes</taxon>
        <taxon>Micrococcales</taxon>
        <taxon>Brevibacteriaceae</taxon>
        <taxon>Brevibacterium</taxon>
    </lineage>
</organism>
<protein>
    <submittedName>
        <fullName evidence="1">Uncharacterized protein</fullName>
    </submittedName>
</protein>
<reference evidence="1 2" key="1">
    <citation type="submission" date="2017-09" db="EMBL/GenBank/DDBJ databases">
        <title>Bacterial strain isolated from the female urinary microbiota.</title>
        <authorList>
            <person name="Thomas-White K."/>
            <person name="Kumar N."/>
            <person name="Forster S."/>
            <person name="Putonti C."/>
            <person name="Lawley T."/>
            <person name="Wolfe A.J."/>
        </authorList>
    </citation>
    <scope>NUCLEOTIDE SEQUENCE [LARGE SCALE GENOMIC DNA]</scope>
    <source>
        <strain evidence="1 2">UMB1301</strain>
    </source>
</reference>
<gene>
    <name evidence="1" type="ORF">CJ199_16630</name>
</gene>
<comment type="caution">
    <text evidence="1">The sequence shown here is derived from an EMBL/GenBank/DDBJ whole genome shotgun (WGS) entry which is preliminary data.</text>
</comment>
<feature type="non-terminal residue" evidence="1">
    <location>
        <position position="1"/>
    </location>
</feature>
<feature type="non-terminal residue" evidence="1">
    <location>
        <position position="100"/>
    </location>
</feature>
<sequence>DSLAVLFRLIQDGHNELRTEDPAEADSEGLVFHSLEADLFSREATKYIDQVGLSNEQLQNVLSRLLMTKETGKRDRGFISYAELGINQLGRVYEGLMSYT</sequence>